<reference evidence="2" key="2">
    <citation type="submission" date="2014-06" db="EMBL/GenBank/DDBJ databases">
        <authorList>
            <person name="Genoscope - CEA"/>
        </authorList>
    </citation>
    <scope>NUCLEOTIDE SEQUENCE</scope>
</reference>
<protein>
    <submittedName>
        <fullName evidence="1">(rape) hypothetical protein</fullName>
    </submittedName>
    <submittedName>
        <fullName evidence="2">BnaC02g48900D protein</fullName>
    </submittedName>
</protein>
<sequence>MWSRSKSEAAKRFAPILEKETANTSDMEWFRYTETIHQITTLITGFELTNEQAKELKRKMSGETYSQLSCDSVCQLQALNVRTDQWCTVTLIEKSEDRLILNWTHSTDCQVGKMFDFDFSNSFWKDDDHTGCDRVFYATR</sequence>
<dbReference type="Proteomes" id="UP000028999">
    <property type="component" value="Unassembled WGS sequence"/>
</dbReference>
<keyword evidence="3" id="KW-1185">Reference proteome</keyword>
<dbReference type="PaxDb" id="3708-A0A078ILZ9"/>
<organism evidence="2 3">
    <name type="scientific">Brassica napus</name>
    <name type="common">Rape</name>
    <dbReference type="NCBI Taxonomy" id="3708"/>
    <lineage>
        <taxon>Eukaryota</taxon>
        <taxon>Viridiplantae</taxon>
        <taxon>Streptophyta</taxon>
        <taxon>Embryophyta</taxon>
        <taxon>Tracheophyta</taxon>
        <taxon>Spermatophyta</taxon>
        <taxon>Magnoliopsida</taxon>
        <taxon>eudicotyledons</taxon>
        <taxon>Gunneridae</taxon>
        <taxon>Pentapetalae</taxon>
        <taxon>rosids</taxon>
        <taxon>malvids</taxon>
        <taxon>Brassicales</taxon>
        <taxon>Brassicaceae</taxon>
        <taxon>Brassiceae</taxon>
        <taxon>Brassica</taxon>
    </lineage>
</organism>
<evidence type="ECO:0000313" key="3">
    <source>
        <dbReference type="Proteomes" id="UP000028999"/>
    </source>
</evidence>
<dbReference type="EMBL" id="LK032954">
    <property type="protein sequence ID" value="CDY50982.1"/>
    <property type="molecule type" value="Genomic_DNA"/>
</dbReference>
<reference evidence="1" key="3">
    <citation type="submission" date="2021-01" db="EMBL/GenBank/DDBJ databases">
        <authorList>
            <consortium name="Genoscope - CEA"/>
            <person name="William W."/>
        </authorList>
    </citation>
    <scope>NUCLEOTIDE SEQUENCE</scope>
</reference>
<gene>
    <name evidence="2" type="primary">BnaC02g48900D</name>
    <name evidence="1" type="ORF">DARMORV10_C02P64900.1</name>
    <name evidence="2" type="ORF">GSBRNA2T00097863001</name>
</gene>
<dbReference type="Proteomes" id="UP001295469">
    <property type="component" value="Chromosome C02"/>
</dbReference>
<dbReference type="AlphaFoldDB" id="A0A078ILZ9"/>
<accession>A0A078ILZ9</accession>
<evidence type="ECO:0000313" key="1">
    <source>
        <dbReference type="EMBL" id="CAF1922233.1"/>
    </source>
</evidence>
<evidence type="ECO:0000313" key="2">
    <source>
        <dbReference type="EMBL" id="CDY50982.1"/>
    </source>
</evidence>
<dbReference type="EMBL" id="HG994366">
    <property type="protein sequence ID" value="CAF1922233.1"/>
    <property type="molecule type" value="Genomic_DNA"/>
</dbReference>
<reference evidence="2 3" key="1">
    <citation type="journal article" date="2014" name="Science">
        <title>Plant genetics. Early allopolyploid evolution in the post-Neolithic Brassica napus oilseed genome.</title>
        <authorList>
            <person name="Chalhoub B."/>
            <person name="Denoeud F."/>
            <person name="Liu S."/>
            <person name="Parkin I.A."/>
            <person name="Tang H."/>
            <person name="Wang X."/>
            <person name="Chiquet J."/>
            <person name="Belcram H."/>
            <person name="Tong C."/>
            <person name="Samans B."/>
            <person name="Correa M."/>
            <person name="Da Silva C."/>
            <person name="Just J."/>
            <person name="Falentin C."/>
            <person name="Koh C.S."/>
            <person name="Le Clainche I."/>
            <person name="Bernard M."/>
            <person name="Bento P."/>
            <person name="Noel B."/>
            <person name="Labadie K."/>
            <person name="Alberti A."/>
            <person name="Charles M."/>
            <person name="Arnaud D."/>
            <person name="Guo H."/>
            <person name="Daviaud C."/>
            <person name="Alamery S."/>
            <person name="Jabbari K."/>
            <person name="Zhao M."/>
            <person name="Edger P.P."/>
            <person name="Chelaifa H."/>
            <person name="Tack D."/>
            <person name="Lassalle G."/>
            <person name="Mestiri I."/>
            <person name="Schnel N."/>
            <person name="Le Paslier M.C."/>
            <person name="Fan G."/>
            <person name="Renault V."/>
            <person name="Bayer P.E."/>
            <person name="Golicz A.A."/>
            <person name="Manoli S."/>
            <person name="Lee T.H."/>
            <person name="Thi V.H."/>
            <person name="Chalabi S."/>
            <person name="Hu Q."/>
            <person name="Fan C."/>
            <person name="Tollenaere R."/>
            <person name="Lu Y."/>
            <person name="Battail C."/>
            <person name="Shen J."/>
            <person name="Sidebottom C.H."/>
            <person name="Wang X."/>
            <person name="Canaguier A."/>
            <person name="Chauveau A."/>
            <person name="Berard A."/>
            <person name="Deniot G."/>
            <person name="Guan M."/>
            <person name="Liu Z."/>
            <person name="Sun F."/>
            <person name="Lim Y.P."/>
            <person name="Lyons E."/>
            <person name="Town C.D."/>
            <person name="Bancroft I."/>
            <person name="Wang X."/>
            <person name="Meng J."/>
            <person name="Ma J."/>
            <person name="Pires J.C."/>
            <person name="King G.J."/>
            <person name="Brunel D."/>
            <person name="Delourme R."/>
            <person name="Renard M."/>
            <person name="Aury J.M."/>
            <person name="Adams K.L."/>
            <person name="Batley J."/>
            <person name="Snowdon R.J."/>
            <person name="Tost J."/>
            <person name="Edwards D."/>
            <person name="Zhou Y."/>
            <person name="Hua W."/>
            <person name="Sharpe A.G."/>
            <person name="Paterson A.H."/>
            <person name="Guan C."/>
            <person name="Wincker P."/>
        </authorList>
    </citation>
    <scope>NUCLEOTIDE SEQUENCE [LARGE SCALE GENOMIC DNA]</scope>
    <source>
        <strain evidence="3">cv. Darmor-bzh</strain>
    </source>
</reference>
<dbReference type="Gramene" id="CDY50982">
    <property type="protein sequence ID" value="CDY50982"/>
    <property type="gene ID" value="GSBRNA2T00097863001"/>
</dbReference>
<proteinExistence type="predicted"/>
<name>A0A078ILZ9_BRANA</name>